<evidence type="ECO:0000256" key="7">
    <source>
        <dbReference type="PIRSR" id="PIRSR602481-1"/>
    </source>
</evidence>
<keyword evidence="9" id="KW-0963">Cytoplasm</keyword>
<dbReference type="InterPro" id="IPR002481">
    <property type="entry name" value="FUR"/>
</dbReference>
<dbReference type="SUPFAM" id="SSF46785">
    <property type="entry name" value="Winged helix' DNA-binding domain"/>
    <property type="match status" value="1"/>
</dbReference>
<dbReference type="GO" id="GO:0003700">
    <property type="term" value="F:DNA-binding transcription factor activity"/>
    <property type="evidence" value="ECO:0007669"/>
    <property type="project" value="UniProtKB-UniRule"/>
</dbReference>
<dbReference type="PANTHER" id="PTHR33202">
    <property type="entry name" value="ZINC UPTAKE REGULATION PROTEIN"/>
    <property type="match status" value="1"/>
</dbReference>
<comment type="similarity">
    <text evidence="1 9">Belongs to the Fur family.</text>
</comment>
<dbReference type="InterPro" id="IPR043135">
    <property type="entry name" value="Fur_C"/>
</dbReference>
<feature type="binding site" evidence="7">
    <location>
        <position position="153"/>
    </location>
    <ligand>
        <name>Zn(2+)</name>
        <dbReference type="ChEBI" id="CHEBI:29105"/>
    </ligand>
</feature>
<evidence type="ECO:0000256" key="3">
    <source>
        <dbReference type="ARBA" id="ARBA00022833"/>
    </source>
</evidence>
<reference evidence="10" key="2">
    <citation type="submission" date="2020-09" db="EMBL/GenBank/DDBJ databases">
        <authorList>
            <person name="Sun Q."/>
            <person name="Kim S."/>
        </authorList>
    </citation>
    <scope>NUCLEOTIDE SEQUENCE</scope>
    <source>
        <strain evidence="10">KCTC 23732</strain>
    </source>
</reference>
<dbReference type="InterPro" id="IPR036390">
    <property type="entry name" value="WH_DNA-bd_sf"/>
</dbReference>
<dbReference type="EMBL" id="BMYS01000026">
    <property type="protein sequence ID" value="GGW95538.1"/>
    <property type="molecule type" value="Genomic_DNA"/>
</dbReference>
<accession>A0A918N0Y4</accession>
<feature type="binding site" evidence="8">
    <location>
        <position position="103"/>
    </location>
    <ligand>
        <name>Fe cation</name>
        <dbReference type="ChEBI" id="CHEBI:24875"/>
    </ligand>
</feature>
<evidence type="ECO:0000256" key="5">
    <source>
        <dbReference type="ARBA" id="ARBA00023125"/>
    </source>
</evidence>
<dbReference type="GO" id="GO:0045892">
    <property type="term" value="P:negative regulation of DNA-templated transcription"/>
    <property type="evidence" value="ECO:0007669"/>
    <property type="project" value="TreeGrafter"/>
</dbReference>
<keyword evidence="6 9" id="KW-0804">Transcription</keyword>
<keyword evidence="2 9" id="KW-0678">Repressor</keyword>
<evidence type="ECO:0000256" key="4">
    <source>
        <dbReference type="ARBA" id="ARBA00023015"/>
    </source>
</evidence>
<dbReference type="Pfam" id="PF01475">
    <property type="entry name" value="FUR"/>
    <property type="match status" value="1"/>
</dbReference>
<dbReference type="Gene3D" id="1.10.10.10">
    <property type="entry name" value="Winged helix-like DNA-binding domain superfamily/Winged helix DNA-binding domain"/>
    <property type="match status" value="1"/>
</dbReference>
<dbReference type="CDD" id="cd07153">
    <property type="entry name" value="Fur_like"/>
    <property type="match status" value="1"/>
</dbReference>
<evidence type="ECO:0000256" key="2">
    <source>
        <dbReference type="ARBA" id="ARBA00022491"/>
    </source>
</evidence>
<keyword evidence="4 9" id="KW-0805">Transcription regulation</keyword>
<gene>
    <name evidence="9" type="primary">fur</name>
    <name evidence="10" type="ORF">GCM10011450_26540</name>
</gene>
<evidence type="ECO:0000256" key="6">
    <source>
        <dbReference type="ARBA" id="ARBA00023163"/>
    </source>
</evidence>
<dbReference type="GO" id="GO:0000976">
    <property type="term" value="F:transcription cis-regulatory region binding"/>
    <property type="evidence" value="ECO:0007669"/>
    <property type="project" value="TreeGrafter"/>
</dbReference>
<dbReference type="InterPro" id="IPR036388">
    <property type="entry name" value="WH-like_DNA-bd_sf"/>
</dbReference>
<evidence type="ECO:0000256" key="9">
    <source>
        <dbReference type="RuleBase" id="RU364037"/>
    </source>
</evidence>
<organism evidence="10 11">
    <name type="scientific">Advenella faeciporci</name>
    <dbReference type="NCBI Taxonomy" id="797535"/>
    <lineage>
        <taxon>Bacteria</taxon>
        <taxon>Pseudomonadati</taxon>
        <taxon>Pseudomonadota</taxon>
        <taxon>Betaproteobacteria</taxon>
        <taxon>Burkholderiales</taxon>
        <taxon>Alcaligenaceae</taxon>
    </lineage>
</organism>
<proteinExistence type="inferred from homology"/>
<sequence length="163" mass="18409">MHSTHNHSHSHKSVNQRLLEAEQLCESRGKRLTPIRQQVLRLMLEESRSLKAYELLDAMLTIHPKSKPPTVYRALEFLEEEGLIHRLDAVNAWTACIDVNSHHHDLLVVCTQCGKVVEISAPEISSQLKKLIANTGFSLTSNETEIRATCAQCKAKNKSPNKH</sequence>
<comment type="subcellular location">
    <subcellularLocation>
        <location evidence="9">Cytoplasm</location>
    </subcellularLocation>
</comment>
<dbReference type="Gene3D" id="3.30.1490.190">
    <property type="match status" value="1"/>
</dbReference>
<dbReference type="AlphaFoldDB" id="A0A918N0Y4"/>
<dbReference type="PANTHER" id="PTHR33202:SF6">
    <property type="entry name" value="ZINC UPTAKE REGULATION PROTEIN"/>
    <property type="match status" value="1"/>
</dbReference>
<dbReference type="Proteomes" id="UP000608345">
    <property type="component" value="Unassembled WGS sequence"/>
</dbReference>
<feature type="binding site" evidence="8">
    <location>
        <position position="105"/>
    </location>
    <ligand>
        <name>Fe cation</name>
        <dbReference type="ChEBI" id="CHEBI:24875"/>
    </ligand>
</feature>
<keyword evidence="7 9" id="KW-0479">Metal-binding</keyword>
<evidence type="ECO:0000313" key="11">
    <source>
        <dbReference type="Proteomes" id="UP000608345"/>
    </source>
</evidence>
<comment type="cofactor">
    <cofactor evidence="7">
        <name>Zn(2+)</name>
        <dbReference type="ChEBI" id="CHEBI:29105"/>
    </cofactor>
    <text evidence="7">Binds 1 zinc ion per subunit.</text>
</comment>
<dbReference type="RefSeq" id="WP_189385988.1">
    <property type="nucleotide sequence ID" value="NZ_BAABFY010000009.1"/>
</dbReference>
<feature type="binding site" evidence="7">
    <location>
        <position position="150"/>
    </location>
    <ligand>
        <name>Zn(2+)</name>
        <dbReference type="ChEBI" id="CHEBI:29105"/>
    </ligand>
</feature>
<dbReference type="GO" id="GO:1900376">
    <property type="term" value="P:regulation of secondary metabolite biosynthetic process"/>
    <property type="evidence" value="ECO:0007669"/>
    <property type="project" value="TreeGrafter"/>
</dbReference>
<comment type="cofactor">
    <cofactor evidence="8">
        <name>Mn(2+)</name>
        <dbReference type="ChEBI" id="CHEBI:29035"/>
    </cofactor>
    <cofactor evidence="8">
        <name>Fe(2+)</name>
        <dbReference type="ChEBI" id="CHEBI:29033"/>
    </cofactor>
    <text evidence="8">Binds 1 Mn(2+) or Fe(2+) ion per subunit.</text>
</comment>
<dbReference type="GO" id="GO:0005829">
    <property type="term" value="C:cytosol"/>
    <property type="evidence" value="ECO:0007669"/>
    <property type="project" value="TreeGrafter"/>
</dbReference>
<comment type="caution">
    <text evidence="10">The sequence shown here is derived from an EMBL/GenBank/DDBJ whole genome shotgun (WGS) entry which is preliminary data.</text>
</comment>
<evidence type="ECO:0000256" key="1">
    <source>
        <dbReference type="ARBA" id="ARBA00007957"/>
    </source>
</evidence>
<keyword evidence="8 9" id="KW-0408">Iron</keyword>
<keyword evidence="3 7" id="KW-0862">Zinc</keyword>
<dbReference type="GO" id="GO:0008270">
    <property type="term" value="F:zinc ion binding"/>
    <property type="evidence" value="ECO:0007669"/>
    <property type="project" value="TreeGrafter"/>
</dbReference>
<keyword evidence="5 9" id="KW-0238">DNA-binding</keyword>
<feature type="binding site" evidence="7">
    <location>
        <position position="113"/>
    </location>
    <ligand>
        <name>Zn(2+)</name>
        <dbReference type="ChEBI" id="CHEBI:29105"/>
    </ligand>
</feature>
<evidence type="ECO:0000313" key="10">
    <source>
        <dbReference type="EMBL" id="GGW95538.1"/>
    </source>
</evidence>
<protein>
    <recommendedName>
        <fullName evidence="9">Ferric uptake regulation protein</fullName>
    </recommendedName>
</protein>
<feature type="binding site" evidence="7">
    <location>
        <position position="110"/>
    </location>
    <ligand>
        <name>Zn(2+)</name>
        <dbReference type="ChEBI" id="CHEBI:29105"/>
    </ligand>
</feature>
<keyword evidence="11" id="KW-1185">Reference proteome</keyword>
<name>A0A918N0Y4_9BURK</name>
<comment type="subunit">
    <text evidence="9">Homodimer.</text>
</comment>
<reference evidence="10" key="1">
    <citation type="journal article" date="2014" name="Int. J. Syst. Evol. Microbiol.">
        <title>Complete genome sequence of Corynebacterium casei LMG S-19264T (=DSM 44701T), isolated from a smear-ripened cheese.</title>
        <authorList>
            <consortium name="US DOE Joint Genome Institute (JGI-PGF)"/>
            <person name="Walter F."/>
            <person name="Albersmeier A."/>
            <person name="Kalinowski J."/>
            <person name="Ruckert C."/>
        </authorList>
    </citation>
    <scope>NUCLEOTIDE SEQUENCE</scope>
    <source>
        <strain evidence="10">KCTC 23732</strain>
    </source>
</reference>
<evidence type="ECO:0000256" key="8">
    <source>
        <dbReference type="PIRSR" id="PIRSR602481-2"/>
    </source>
</evidence>